<evidence type="ECO:0000313" key="3">
    <source>
        <dbReference type="Proteomes" id="UP000050795"/>
    </source>
</evidence>
<accession>A0AA85IVS1</accession>
<dbReference type="Pfam" id="PF00013">
    <property type="entry name" value="KH_1"/>
    <property type="match status" value="1"/>
</dbReference>
<dbReference type="GO" id="GO:0006355">
    <property type="term" value="P:regulation of DNA-templated transcription"/>
    <property type="evidence" value="ECO:0007669"/>
    <property type="project" value="TreeGrafter"/>
</dbReference>
<dbReference type="Pfam" id="PF10469">
    <property type="entry name" value="AKAP7_NLS"/>
    <property type="match status" value="3"/>
</dbReference>
<dbReference type="Proteomes" id="UP000050795">
    <property type="component" value="Unassembled WGS sequence"/>
</dbReference>
<dbReference type="PANTHER" id="PTHR13360">
    <property type="entry name" value="ACTIVATING SIGNAL COINTEGRATOR 1 COMPLEX SUBUNIT 1"/>
    <property type="match status" value="1"/>
</dbReference>
<reference evidence="3" key="1">
    <citation type="submission" date="2022-06" db="EMBL/GenBank/DDBJ databases">
        <authorList>
            <person name="Berger JAMES D."/>
            <person name="Berger JAMES D."/>
        </authorList>
    </citation>
    <scope>NUCLEOTIDE SEQUENCE [LARGE SCALE GENOMIC DNA]</scope>
</reference>
<dbReference type="SMART" id="SM00322">
    <property type="entry name" value="KH"/>
    <property type="match status" value="1"/>
</dbReference>
<organism evidence="3 4">
    <name type="scientific">Trichobilharzia regenti</name>
    <name type="common">Nasal bird schistosome</name>
    <dbReference type="NCBI Taxonomy" id="157069"/>
    <lineage>
        <taxon>Eukaryota</taxon>
        <taxon>Metazoa</taxon>
        <taxon>Spiralia</taxon>
        <taxon>Lophotrochozoa</taxon>
        <taxon>Platyhelminthes</taxon>
        <taxon>Trematoda</taxon>
        <taxon>Digenea</taxon>
        <taxon>Strigeidida</taxon>
        <taxon>Schistosomatoidea</taxon>
        <taxon>Schistosomatidae</taxon>
        <taxon>Trichobilharzia</taxon>
    </lineage>
</organism>
<dbReference type="GO" id="GO:0006307">
    <property type="term" value="P:DNA alkylation repair"/>
    <property type="evidence" value="ECO:0007669"/>
    <property type="project" value="InterPro"/>
</dbReference>
<sequence>MDPVLTPEIIHIGSRHYRKNASKQCFTQAFPTSISQIEEISDAEEVDVDETDPEISELSKNIIMVENGYTTTINVPSMFHKFIIGVQHSKKKLLEDEFRCNIEIPLFTSNSPVISVTGSSKFNVLSACRRILWIVSDARIRCQPTHFICLPVTCQVVKENFQKFRQSVLQAAKKSAAHDFMGVDSSIFHSTSTLHFTLVTLVLADKYEIEQACDALETFCKSAKGYELFSRGPLSLTLRGLEYMNDDPDSVHVLYAKLTESPDAQRLQAVANELLNVFTEQNLVSNGPYRPDNSVKLHMTLLNSKYRQERDSQNASSSHGFSPNAARKPFSITGIMKVAGDFSFAENQSFDQLYLCDRLSFDSTTQFHKCCCKIEFSNACDSECLTESPDAQRLQAVANELLNVFTEQNLVSNGPYRPDNSVKLHMTLLNSKYRQERDSQNASSSHGFSPNAARKPFSITGIMKVAGDFSFAENQSFDQLYLCDRLSFDSTTQFHKCCCKIEFSNACDSECLTESPDAQRLQAVANELLNVFTEQNLVSNGPYRPDNSVKLHMTLLNSKYRQERDSQNASSSHGFSPNAARKPFSITGIMKVAGDFSFAENQSFDQLYLCDRLSFDSTTQFHKCCCKIEFSNACDSECVRVVKV</sequence>
<dbReference type="InterPro" id="IPR009097">
    <property type="entry name" value="Cyclic_Pdiesterase"/>
</dbReference>
<evidence type="ECO:0000313" key="5">
    <source>
        <dbReference type="WBParaSite" id="TREG1_106240.2"/>
    </source>
</evidence>
<dbReference type="WBParaSite" id="TREG1_106240.1">
    <property type="protein sequence ID" value="TREG1_106240.1"/>
    <property type="gene ID" value="TREG1_106240"/>
</dbReference>
<proteinExistence type="predicted"/>
<name>A0AA85IVS1_TRIRE</name>
<dbReference type="AlphaFoldDB" id="A0AA85IVS1"/>
<protein>
    <recommendedName>
        <fullName evidence="2">K Homology domain-containing protein</fullName>
    </recommendedName>
</protein>
<evidence type="ECO:0000259" key="2">
    <source>
        <dbReference type="SMART" id="SM00322"/>
    </source>
</evidence>
<feature type="domain" description="K Homology" evidence="2">
    <location>
        <begin position="67"/>
        <end position="136"/>
    </location>
</feature>
<evidence type="ECO:0000313" key="4">
    <source>
        <dbReference type="WBParaSite" id="TREG1_106240.1"/>
    </source>
</evidence>
<dbReference type="SUPFAM" id="SSF54791">
    <property type="entry name" value="Eukaryotic type KH-domain (KH-domain type I)"/>
    <property type="match status" value="1"/>
</dbReference>
<dbReference type="InterPro" id="IPR019510">
    <property type="entry name" value="AKAP7-like_phosphoesterase"/>
</dbReference>
<dbReference type="Gene3D" id="3.90.1140.10">
    <property type="entry name" value="Cyclic phosphodiesterase"/>
    <property type="match status" value="3"/>
</dbReference>
<keyword evidence="1" id="KW-0694">RNA-binding</keyword>
<dbReference type="InterPro" id="IPR036612">
    <property type="entry name" value="KH_dom_type_1_sf"/>
</dbReference>
<dbReference type="Gene3D" id="3.30.1370.10">
    <property type="entry name" value="K Homology domain, type 1"/>
    <property type="match status" value="1"/>
</dbReference>
<keyword evidence="3" id="KW-1185">Reference proteome</keyword>
<evidence type="ECO:0000256" key="1">
    <source>
        <dbReference type="PROSITE-ProRule" id="PRU00117"/>
    </source>
</evidence>
<reference evidence="4 5" key="2">
    <citation type="submission" date="2023-11" db="UniProtKB">
        <authorList>
            <consortium name="WormBaseParasite"/>
        </authorList>
    </citation>
    <scope>IDENTIFICATION</scope>
</reference>
<dbReference type="SUPFAM" id="SSF55144">
    <property type="entry name" value="LigT-like"/>
    <property type="match status" value="1"/>
</dbReference>
<dbReference type="GO" id="GO:0005634">
    <property type="term" value="C:nucleus"/>
    <property type="evidence" value="ECO:0007669"/>
    <property type="project" value="TreeGrafter"/>
</dbReference>
<dbReference type="InterPro" id="IPR004087">
    <property type="entry name" value="KH_dom"/>
</dbReference>
<dbReference type="InterPro" id="IPR009210">
    <property type="entry name" value="ASCC1"/>
</dbReference>
<dbReference type="InterPro" id="IPR004088">
    <property type="entry name" value="KH_dom_type_1"/>
</dbReference>
<dbReference type="WBParaSite" id="TREG1_106240.3">
    <property type="protein sequence ID" value="TREG1_106240.3"/>
    <property type="gene ID" value="TREG1_106240"/>
</dbReference>
<dbReference type="WBParaSite" id="TREG1_106240.2">
    <property type="protein sequence ID" value="TREG1_106240.2"/>
    <property type="gene ID" value="TREG1_106240"/>
</dbReference>
<dbReference type="PROSITE" id="PS50084">
    <property type="entry name" value="KH_TYPE_1"/>
    <property type="match status" value="1"/>
</dbReference>
<dbReference type="GO" id="GO:0003723">
    <property type="term" value="F:RNA binding"/>
    <property type="evidence" value="ECO:0007669"/>
    <property type="project" value="UniProtKB-UniRule"/>
</dbReference>
<dbReference type="PANTHER" id="PTHR13360:SF1">
    <property type="entry name" value="ACTIVATING SIGNAL COINTEGRATOR 1 COMPLEX SUBUNIT 1"/>
    <property type="match status" value="1"/>
</dbReference>